<accession>A0A318JGR8</accession>
<proteinExistence type="predicted"/>
<gene>
    <name evidence="1" type="ORF">DFR42_1011294</name>
</gene>
<dbReference type="Pfam" id="PF00300">
    <property type="entry name" value="His_Phos_1"/>
    <property type="match status" value="1"/>
</dbReference>
<evidence type="ECO:0000313" key="1">
    <source>
        <dbReference type="EMBL" id="PXX47697.1"/>
    </source>
</evidence>
<keyword evidence="2" id="KW-1185">Reference proteome</keyword>
<evidence type="ECO:0000313" key="2">
    <source>
        <dbReference type="Proteomes" id="UP000247792"/>
    </source>
</evidence>
<dbReference type="Proteomes" id="UP000247792">
    <property type="component" value="Unassembled WGS sequence"/>
</dbReference>
<protein>
    <submittedName>
        <fullName evidence="1">Phosphohistidine phosphatase SixA</fullName>
    </submittedName>
</protein>
<dbReference type="GO" id="GO:0101006">
    <property type="term" value="F:protein histidine phosphatase activity"/>
    <property type="evidence" value="ECO:0007669"/>
    <property type="project" value="InterPro"/>
</dbReference>
<dbReference type="GO" id="GO:0005737">
    <property type="term" value="C:cytoplasm"/>
    <property type="evidence" value="ECO:0007669"/>
    <property type="project" value="InterPro"/>
</dbReference>
<comment type="caution">
    <text evidence="1">The sequence shown here is derived from an EMBL/GenBank/DDBJ whole genome shotgun (WGS) entry which is preliminary data.</text>
</comment>
<dbReference type="CDD" id="cd07040">
    <property type="entry name" value="HP"/>
    <property type="match status" value="1"/>
</dbReference>
<organism evidence="1 2">
    <name type="scientific">Undibacterium pigrum</name>
    <dbReference type="NCBI Taxonomy" id="401470"/>
    <lineage>
        <taxon>Bacteria</taxon>
        <taxon>Pseudomonadati</taxon>
        <taxon>Pseudomonadota</taxon>
        <taxon>Betaproteobacteria</taxon>
        <taxon>Burkholderiales</taxon>
        <taxon>Oxalobacteraceae</taxon>
        <taxon>Undibacterium</taxon>
    </lineage>
</organism>
<dbReference type="InterPro" id="IPR013078">
    <property type="entry name" value="His_Pase_superF_clade-1"/>
</dbReference>
<dbReference type="SUPFAM" id="SSF53254">
    <property type="entry name" value="Phosphoglycerate mutase-like"/>
    <property type="match status" value="1"/>
</dbReference>
<dbReference type="RefSeq" id="WP_110254038.1">
    <property type="nucleotide sequence ID" value="NZ_QJKB01000001.1"/>
</dbReference>
<dbReference type="OrthoDB" id="9814783at2"/>
<dbReference type="InterPro" id="IPR029033">
    <property type="entry name" value="His_PPase_superfam"/>
</dbReference>
<dbReference type="NCBIfam" id="TIGR00249">
    <property type="entry name" value="sixA"/>
    <property type="match status" value="1"/>
</dbReference>
<dbReference type="AlphaFoldDB" id="A0A318JGR8"/>
<dbReference type="EMBL" id="QJKB01000001">
    <property type="protein sequence ID" value="PXX47697.1"/>
    <property type="molecule type" value="Genomic_DNA"/>
</dbReference>
<sequence length="159" mass="17849">MDLILWRHAEAEPATAELTDEFRKLTGKGNKQASKIAFWLDSTLPETCRILASPTIRTRDTAEALIACGRKYKIMPELGPAATVNDVLTAANWPNSREPVLIIGHQPYLGQVAAELLGHPLQEYSVRKGNVWWITQKQRENEIVQTYLKAIMSPDLVVK</sequence>
<dbReference type="Gene3D" id="3.40.50.1240">
    <property type="entry name" value="Phosphoglycerate mutase-like"/>
    <property type="match status" value="1"/>
</dbReference>
<dbReference type="InterPro" id="IPR004449">
    <property type="entry name" value="SixA"/>
</dbReference>
<reference evidence="1 2" key="1">
    <citation type="submission" date="2018-05" db="EMBL/GenBank/DDBJ databases">
        <title>Genomic Encyclopedia of Type Strains, Phase IV (KMG-IV): sequencing the most valuable type-strain genomes for metagenomic binning, comparative biology and taxonomic classification.</title>
        <authorList>
            <person name="Goeker M."/>
        </authorList>
    </citation>
    <scope>NUCLEOTIDE SEQUENCE [LARGE SCALE GENOMIC DNA]</scope>
    <source>
        <strain evidence="1 2">DSM 19792</strain>
    </source>
</reference>
<name>A0A318JGR8_9BURK</name>
<dbReference type="SMART" id="SM00855">
    <property type="entry name" value="PGAM"/>
    <property type="match status" value="1"/>
</dbReference>